<dbReference type="EMBL" id="LVWE01000085">
    <property type="protein sequence ID" value="OAD40752.1"/>
    <property type="molecule type" value="Genomic_DNA"/>
</dbReference>
<reference evidence="6 7" key="1">
    <citation type="submission" date="2016-02" db="EMBL/GenBank/DDBJ databases">
        <title>Draft genome sequence of Polaribacter atrinae KACC17473.</title>
        <authorList>
            <person name="Shin S.-K."/>
            <person name="Yi H."/>
        </authorList>
    </citation>
    <scope>NUCLEOTIDE SEQUENCE [LARGE SCALE GENOMIC DNA]</scope>
    <source>
        <strain evidence="6 7">KACC 17473</strain>
    </source>
</reference>
<evidence type="ECO:0000256" key="1">
    <source>
        <dbReference type="ARBA" id="ARBA00023015"/>
    </source>
</evidence>
<dbReference type="InterPro" id="IPR036388">
    <property type="entry name" value="WH-like_DNA-bd_sf"/>
</dbReference>
<keyword evidence="1" id="KW-0805">Transcription regulation</keyword>
<feature type="transmembrane region" description="Helical" evidence="4">
    <location>
        <begin position="160"/>
        <end position="183"/>
    </location>
</feature>
<dbReference type="InterPro" id="IPR011623">
    <property type="entry name" value="7TMR_DISM_rcpt_extracell_dom1"/>
</dbReference>
<dbReference type="AlphaFoldDB" id="A0A176SYM5"/>
<dbReference type="Pfam" id="PF00196">
    <property type="entry name" value="GerE"/>
    <property type="match status" value="1"/>
</dbReference>
<keyword evidence="4" id="KW-0472">Membrane</keyword>
<dbReference type="RefSeq" id="WP_068452493.1">
    <property type="nucleotide sequence ID" value="NZ_CANKUV010000015.1"/>
</dbReference>
<keyword evidence="4" id="KW-1133">Transmembrane helix</keyword>
<feature type="transmembrane region" description="Helical" evidence="4">
    <location>
        <begin position="103"/>
        <end position="124"/>
    </location>
</feature>
<dbReference type="PRINTS" id="PR00038">
    <property type="entry name" value="HTHLUXR"/>
</dbReference>
<keyword evidence="2" id="KW-0238">DNA-binding</keyword>
<keyword evidence="3" id="KW-0804">Transcription</keyword>
<dbReference type="InterPro" id="IPR016032">
    <property type="entry name" value="Sig_transdc_resp-reg_C-effctor"/>
</dbReference>
<evidence type="ECO:0000313" key="6">
    <source>
        <dbReference type="EMBL" id="OAD40752.1"/>
    </source>
</evidence>
<dbReference type="Proteomes" id="UP000076923">
    <property type="component" value="Unassembled WGS sequence"/>
</dbReference>
<dbReference type="PANTHER" id="PTHR44688:SF16">
    <property type="entry name" value="DNA-BINDING TRANSCRIPTIONAL ACTIVATOR DEVR_DOSR"/>
    <property type="match status" value="1"/>
</dbReference>
<comment type="caution">
    <text evidence="6">The sequence shown here is derived from an EMBL/GenBank/DDBJ whole genome shotgun (WGS) entry which is preliminary data.</text>
</comment>
<dbReference type="GO" id="GO:0006355">
    <property type="term" value="P:regulation of DNA-templated transcription"/>
    <property type="evidence" value="ECO:0007669"/>
    <property type="project" value="InterPro"/>
</dbReference>
<dbReference type="GO" id="GO:0003677">
    <property type="term" value="F:DNA binding"/>
    <property type="evidence" value="ECO:0007669"/>
    <property type="project" value="UniProtKB-KW"/>
</dbReference>
<feature type="transmembrane region" description="Helical" evidence="4">
    <location>
        <begin position="223"/>
        <end position="240"/>
    </location>
</feature>
<dbReference type="OrthoDB" id="9807565at2"/>
<dbReference type="PANTHER" id="PTHR44688">
    <property type="entry name" value="DNA-BINDING TRANSCRIPTIONAL ACTIVATOR DEVR_DOSR"/>
    <property type="match status" value="1"/>
</dbReference>
<keyword evidence="4" id="KW-0812">Transmembrane</keyword>
<evidence type="ECO:0000256" key="4">
    <source>
        <dbReference type="SAM" id="Phobius"/>
    </source>
</evidence>
<dbReference type="CDD" id="cd06170">
    <property type="entry name" value="LuxR_C_like"/>
    <property type="match status" value="1"/>
</dbReference>
<feature type="domain" description="HTH luxR-type" evidence="5">
    <location>
        <begin position="273"/>
        <end position="338"/>
    </location>
</feature>
<organism evidence="6 7">
    <name type="scientific">Polaribacter atrinae</name>
    <dbReference type="NCBI Taxonomy" id="1333662"/>
    <lineage>
        <taxon>Bacteria</taxon>
        <taxon>Pseudomonadati</taxon>
        <taxon>Bacteroidota</taxon>
        <taxon>Flavobacteriia</taxon>
        <taxon>Flavobacteriales</taxon>
        <taxon>Flavobacteriaceae</taxon>
    </lineage>
</organism>
<evidence type="ECO:0000256" key="2">
    <source>
        <dbReference type="ARBA" id="ARBA00023125"/>
    </source>
</evidence>
<gene>
    <name evidence="6" type="ORF">LPB303_15990</name>
</gene>
<keyword evidence="7" id="KW-1185">Reference proteome</keyword>
<dbReference type="SMART" id="SM00421">
    <property type="entry name" value="HTH_LUXR"/>
    <property type="match status" value="1"/>
</dbReference>
<dbReference type="Gene3D" id="1.10.10.10">
    <property type="entry name" value="Winged helix-like DNA-binding domain superfamily/Winged helix DNA-binding domain"/>
    <property type="match status" value="1"/>
</dbReference>
<dbReference type="STRING" id="1333662.LPB303_15990"/>
<name>A0A176SYM5_9FLAO</name>
<sequence>MRATNAKAYQNLKELKKLTNQRYSSFKFSRQTPVYIKVSSNFSSYFPVELHTEQEAIFKEKIQLLIDGFYYGIAFLLISISFSFIIFDGLLNFLNVDQEKIEFLILLDYVLLSFTSLKFGDSFLLLDKYFPKVKKYTLVLFLIIVLFVTLFFILKVNILYIILNVLTLLLLLVYWLLGVLLFRKNRYTKLFVFSYAISLFSGLDFFVLKNFGVSLFDTTPTNLKIGGFVQIIILSFAVLFREKDLRKYNFIMKNEIRKFSSEIKKRTIEEGSLKVDLDNLSLREREIFDLIVSSKSNKEIANEVNISVNTVKFHVKNIYLKLDIKNRKQALSIKKVIKH</sequence>
<evidence type="ECO:0000256" key="3">
    <source>
        <dbReference type="ARBA" id="ARBA00023163"/>
    </source>
</evidence>
<proteinExistence type="predicted"/>
<protein>
    <recommendedName>
        <fullName evidence="5">HTH luxR-type domain-containing protein</fullName>
    </recommendedName>
</protein>
<accession>A0A176SYM5</accession>
<dbReference type="InterPro" id="IPR000792">
    <property type="entry name" value="Tscrpt_reg_LuxR_C"/>
</dbReference>
<evidence type="ECO:0000313" key="7">
    <source>
        <dbReference type="Proteomes" id="UP000076923"/>
    </source>
</evidence>
<evidence type="ECO:0000259" key="5">
    <source>
        <dbReference type="PROSITE" id="PS50043"/>
    </source>
</evidence>
<dbReference type="SUPFAM" id="SSF46894">
    <property type="entry name" value="C-terminal effector domain of the bipartite response regulators"/>
    <property type="match status" value="1"/>
</dbReference>
<feature type="transmembrane region" description="Helical" evidence="4">
    <location>
        <begin position="190"/>
        <end position="211"/>
    </location>
</feature>
<dbReference type="PROSITE" id="PS50043">
    <property type="entry name" value="HTH_LUXR_2"/>
    <property type="match status" value="1"/>
</dbReference>
<dbReference type="Pfam" id="PF07695">
    <property type="entry name" value="7TMR-DISM_7TM"/>
    <property type="match status" value="1"/>
</dbReference>
<feature type="transmembrane region" description="Helical" evidence="4">
    <location>
        <begin position="136"/>
        <end position="154"/>
    </location>
</feature>
<feature type="transmembrane region" description="Helical" evidence="4">
    <location>
        <begin position="69"/>
        <end position="91"/>
    </location>
</feature>